<proteinExistence type="predicted"/>
<dbReference type="InterPro" id="IPR018652">
    <property type="entry name" value="DUF2082_NA-bd_Znr"/>
</dbReference>
<reference evidence="1" key="1">
    <citation type="submission" date="2020-07" db="EMBL/GenBank/DDBJ databases">
        <title>Koleobacter methoxysyntrophicus gen. nov., sp. nov., a novel anaerobic bacterium isolated from deep subsurface oil field and proposal of Koleobacterales ord. nov. in the phylum Firmicutes.</title>
        <authorList>
            <person name="Sakamoto S."/>
            <person name="Tamaki H."/>
        </authorList>
    </citation>
    <scope>NUCLEOTIDE SEQUENCE</scope>
    <source>
        <strain evidence="1">NRmbB1</strain>
    </source>
</reference>
<dbReference type="KEGG" id="kme:H0A61_02740"/>
<dbReference type="RefSeq" id="WP_206707644.1">
    <property type="nucleotide sequence ID" value="NZ_CP059066.1"/>
</dbReference>
<dbReference type="Pfam" id="PF09855">
    <property type="entry name" value="Zn_ribbon_13"/>
    <property type="match status" value="1"/>
</dbReference>
<evidence type="ECO:0000313" key="1">
    <source>
        <dbReference type="EMBL" id="QSQ10335.1"/>
    </source>
</evidence>
<name>A0A8A0RPM1_9FIRM</name>
<evidence type="ECO:0000313" key="2">
    <source>
        <dbReference type="Proteomes" id="UP000662904"/>
    </source>
</evidence>
<dbReference type="EMBL" id="CP059066">
    <property type="protein sequence ID" value="QSQ10335.1"/>
    <property type="molecule type" value="Genomic_DNA"/>
</dbReference>
<protein>
    <submittedName>
        <fullName evidence="1">Uncharacterized protein</fullName>
    </submittedName>
</protein>
<dbReference type="Proteomes" id="UP000662904">
    <property type="component" value="Chromosome"/>
</dbReference>
<organism evidence="1 2">
    <name type="scientific">Koleobacter methoxysyntrophicus</name>
    <dbReference type="NCBI Taxonomy" id="2751313"/>
    <lineage>
        <taxon>Bacteria</taxon>
        <taxon>Bacillati</taxon>
        <taxon>Bacillota</taxon>
        <taxon>Clostridia</taxon>
        <taxon>Koleobacterales</taxon>
        <taxon>Koleobacteraceae</taxon>
        <taxon>Koleobacter</taxon>
    </lineage>
</organism>
<sequence>MSIEDRFKEKFKCSKCNHTGARTQKLSMTGTGLSKLFDIQMHKYLFVSCENCGYTEVFDLKILEGKSGIDAMDILDLFFGG</sequence>
<dbReference type="AlphaFoldDB" id="A0A8A0RPM1"/>
<gene>
    <name evidence="1" type="ORF">H0A61_02740</name>
</gene>
<accession>A0A8A0RPM1</accession>
<keyword evidence="2" id="KW-1185">Reference proteome</keyword>